<evidence type="ECO:0000313" key="1">
    <source>
        <dbReference type="EMBL" id="MEK9500532.1"/>
    </source>
</evidence>
<proteinExistence type="predicted"/>
<dbReference type="Proteomes" id="UP001484239">
    <property type="component" value="Unassembled WGS sequence"/>
</dbReference>
<comment type="caution">
    <text evidence="1">The sequence shown here is derived from an EMBL/GenBank/DDBJ whole genome shotgun (WGS) entry which is preliminary data.</text>
</comment>
<protein>
    <submittedName>
        <fullName evidence="1">Uncharacterized protein</fullName>
    </submittedName>
</protein>
<keyword evidence="2" id="KW-1185">Reference proteome</keyword>
<name>A0ABU9E736_9BACT</name>
<feature type="non-terminal residue" evidence="1">
    <location>
        <position position="1"/>
    </location>
</feature>
<dbReference type="EMBL" id="JBBHLI010000002">
    <property type="protein sequence ID" value="MEK9500532.1"/>
    <property type="molecule type" value="Genomic_DNA"/>
</dbReference>
<dbReference type="RefSeq" id="WP_405286475.1">
    <property type="nucleotide sequence ID" value="NZ_JBBHLI010000002.1"/>
</dbReference>
<evidence type="ECO:0000313" key="2">
    <source>
        <dbReference type="Proteomes" id="UP001484239"/>
    </source>
</evidence>
<gene>
    <name evidence="1" type="ORF">WI372_06050</name>
</gene>
<sequence>EITVTAPAGDLVGYHFAPHGLNFRRPARIIQSTVGTELESSRALLRLARGAYFAGPLAPTIDALELFNLQLLPGLTRRVTFPVDHFSGYVIAMN</sequence>
<reference evidence="1 2" key="1">
    <citation type="submission" date="2024-02" db="EMBL/GenBank/DDBJ databases">
        <title>A novel Gemmatimonadota bacterium.</title>
        <authorList>
            <person name="Du Z.-J."/>
            <person name="Ye Y.-Q."/>
        </authorList>
    </citation>
    <scope>NUCLEOTIDE SEQUENCE [LARGE SCALE GENOMIC DNA]</scope>
    <source>
        <strain evidence="1 2">DH-20</strain>
    </source>
</reference>
<organism evidence="1 2">
    <name type="scientific">Gaopeijia maritima</name>
    <dbReference type="NCBI Taxonomy" id="3119007"/>
    <lineage>
        <taxon>Bacteria</taxon>
        <taxon>Pseudomonadati</taxon>
        <taxon>Gemmatimonadota</taxon>
        <taxon>Longimicrobiia</taxon>
        <taxon>Gaopeijiales</taxon>
        <taxon>Gaopeijiaceae</taxon>
        <taxon>Gaopeijia</taxon>
    </lineage>
</organism>
<accession>A0ABU9E736</accession>